<gene>
    <name evidence="4" type="ORF">BYL167_LOCUS35283</name>
    <name evidence="1" type="ORF">CJN711_LOCUS36649</name>
    <name evidence="3" type="ORF">GIL414_LOCUS15009</name>
    <name evidence="2" type="ORF">KQP761_LOCUS38859</name>
</gene>
<evidence type="ECO:0000313" key="1">
    <source>
        <dbReference type="EMBL" id="CAF1612156.1"/>
    </source>
</evidence>
<accession>A0A816HIY1</accession>
<dbReference type="EMBL" id="CAJNOW010022112">
    <property type="protein sequence ID" value="CAF1686620.1"/>
    <property type="molecule type" value="Genomic_DNA"/>
</dbReference>
<sequence length="99" mass="11531">MDDDSAHGVRFSGNDQFTIVAINAYEKFLISFSPYENSEVCGFSYPWEDLYIYSLAVIENHDNFTSSELYEFILVAEDMETQDVHCIQMFYKKLNPNCD</sequence>
<dbReference type="Proteomes" id="UP000681720">
    <property type="component" value="Unassembled WGS sequence"/>
</dbReference>
<feature type="non-terminal residue" evidence="2">
    <location>
        <position position="99"/>
    </location>
</feature>
<dbReference type="Proteomes" id="UP000681967">
    <property type="component" value="Unassembled WGS sequence"/>
</dbReference>
<reference evidence="2" key="1">
    <citation type="submission" date="2021-02" db="EMBL/GenBank/DDBJ databases">
        <authorList>
            <person name="Nowell W R."/>
        </authorList>
    </citation>
    <scope>NUCLEOTIDE SEQUENCE</scope>
</reference>
<name>A0A816HIY1_9BILA</name>
<dbReference type="AlphaFoldDB" id="A0A816HIY1"/>
<evidence type="ECO:0000313" key="2">
    <source>
        <dbReference type="EMBL" id="CAF1686620.1"/>
    </source>
</evidence>
<comment type="caution">
    <text evidence="2">The sequence shown here is derived from an EMBL/GenBank/DDBJ whole genome shotgun (WGS) entry which is preliminary data.</text>
</comment>
<evidence type="ECO:0000313" key="3">
    <source>
        <dbReference type="EMBL" id="CAF4061870.1"/>
    </source>
</evidence>
<dbReference type="Proteomes" id="UP000663834">
    <property type="component" value="Unassembled WGS sequence"/>
</dbReference>
<proteinExistence type="predicted"/>
<dbReference type="EMBL" id="CAJNOV010017758">
    <property type="protein sequence ID" value="CAF1612156.1"/>
    <property type="molecule type" value="Genomic_DNA"/>
</dbReference>
<dbReference type="EMBL" id="CAJOBJ010006494">
    <property type="protein sequence ID" value="CAF4061870.1"/>
    <property type="molecule type" value="Genomic_DNA"/>
</dbReference>
<evidence type="ECO:0000313" key="5">
    <source>
        <dbReference type="Proteomes" id="UP000663834"/>
    </source>
</evidence>
<dbReference type="Proteomes" id="UP000663855">
    <property type="component" value="Unassembled WGS sequence"/>
</dbReference>
<organism evidence="2 5">
    <name type="scientific">Rotaria magnacalcarata</name>
    <dbReference type="NCBI Taxonomy" id="392030"/>
    <lineage>
        <taxon>Eukaryota</taxon>
        <taxon>Metazoa</taxon>
        <taxon>Spiralia</taxon>
        <taxon>Gnathifera</taxon>
        <taxon>Rotifera</taxon>
        <taxon>Eurotatoria</taxon>
        <taxon>Bdelloidea</taxon>
        <taxon>Philodinida</taxon>
        <taxon>Philodinidae</taxon>
        <taxon>Rotaria</taxon>
    </lineage>
</organism>
<dbReference type="EMBL" id="CAJOBH010073767">
    <property type="protein sequence ID" value="CAF4484261.1"/>
    <property type="molecule type" value="Genomic_DNA"/>
</dbReference>
<evidence type="ECO:0000313" key="4">
    <source>
        <dbReference type="EMBL" id="CAF4484261.1"/>
    </source>
</evidence>
<protein>
    <submittedName>
        <fullName evidence="2">Uncharacterized protein</fullName>
    </submittedName>
</protein>